<dbReference type="EMBL" id="AP014523">
    <property type="protein sequence ID" value="BAO97297.1"/>
    <property type="molecule type" value="Genomic_DNA"/>
</dbReference>
<dbReference type="SUPFAM" id="SSF53756">
    <property type="entry name" value="UDP-Glycosyltransferase/glycogen phosphorylase"/>
    <property type="match status" value="2"/>
</dbReference>
<dbReference type="GO" id="GO:0008713">
    <property type="term" value="F:ADP-heptose-lipopolysaccharide heptosyltransferase activity"/>
    <property type="evidence" value="ECO:0007669"/>
    <property type="project" value="TreeGrafter"/>
</dbReference>
<dbReference type="GO" id="GO:0005829">
    <property type="term" value="C:cytosol"/>
    <property type="evidence" value="ECO:0007669"/>
    <property type="project" value="TreeGrafter"/>
</dbReference>
<dbReference type="PANTHER" id="PTHR30160:SF15">
    <property type="entry name" value="GLYCOSYLTRANSFERASE HI_0523-RELATED"/>
    <property type="match status" value="1"/>
</dbReference>
<proteinExistence type="predicted"/>
<dbReference type="GO" id="GO:0009244">
    <property type="term" value="P:lipopolysaccharide core region biosynthetic process"/>
    <property type="evidence" value="ECO:0007669"/>
    <property type="project" value="TreeGrafter"/>
</dbReference>
<dbReference type="AlphaFoldDB" id="A0A060PZH7"/>
<accession>A0A060PZH7</accession>
<keyword evidence="1" id="KW-0808">Transferase</keyword>
<dbReference type="InterPro" id="IPR051199">
    <property type="entry name" value="LPS_LOS_Heptosyltrfase"/>
</dbReference>
<dbReference type="Proteomes" id="UP000031662">
    <property type="component" value="Chromosome"/>
</dbReference>
<dbReference type="HOGENOM" id="CLU_1710761_0_0_7"/>
<organism evidence="1 2">
    <name type="scientific">Helicobacter pylori NY40</name>
    <dbReference type="NCBI Taxonomy" id="1426844"/>
    <lineage>
        <taxon>Bacteria</taxon>
        <taxon>Pseudomonadati</taxon>
        <taxon>Campylobacterota</taxon>
        <taxon>Epsilonproteobacteria</taxon>
        <taxon>Campylobacterales</taxon>
        <taxon>Helicobacteraceae</taxon>
        <taxon>Helicobacter</taxon>
    </lineage>
</organism>
<reference evidence="1 2" key="1">
    <citation type="submission" date="2013-11" db="EMBL/GenBank/DDBJ databases">
        <title>Estimation of Helicobacter pylori bacteriophage ecology using H. pylori isolates.</title>
        <authorList>
            <person name="Uchiyama J."/>
            <person name="Takemura-Uchiyama I."/>
            <person name="Ujihara T."/>
            <person name="Matsuzaki S."/>
        </authorList>
    </citation>
    <scope>NUCLEOTIDE SEQUENCE [LARGE SCALE GENOMIC DNA]</scope>
    <source>
        <strain evidence="1 2">NY40</strain>
    </source>
</reference>
<sequence length="179" mass="19892">MPASHFIKLIDCLHNNLSCEIILICGPGERKATEELLKKVPFAHLYDTSHSLVDLAKLCANLSVYIGNAELLKKVPFAHLYDTSHSLVDLAKLCANLSVYIGNASGPLHVNALFDNQSIGFYPNELSASITRWRPFNERFLGITPPNGSNDMGLIDIKKESENIIEFIAPNLSCHMQER</sequence>
<protein>
    <submittedName>
        <fullName evidence="1">Heptosyltransferase III</fullName>
    </submittedName>
</protein>
<dbReference type="Gene3D" id="3.40.50.2000">
    <property type="entry name" value="Glycogen Phosphorylase B"/>
    <property type="match status" value="2"/>
</dbReference>
<dbReference type="PANTHER" id="PTHR30160">
    <property type="entry name" value="TETRAACYLDISACCHARIDE 4'-KINASE-RELATED"/>
    <property type="match status" value="1"/>
</dbReference>
<name>A0A060PZH7_HELPX</name>
<evidence type="ECO:0000313" key="1">
    <source>
        <dbReference type="EMBL" id="BAO97297.1"/>
    </source>
</evidence>
<gene>
    <name evidence="1" type="ORF">NY40_0274</name>
</gene>
<evidence type="ECO:0000313" key="2">
    <source>
        <dbReference type="Proteomes" id="UP000031662"/>
    </source>
</evidence>